<sequence length="577" mass="65611">MLLHVWPGLNFWFCLAIIWSPSWVVSFLAMKFIKKTTGLVTISLISMLAFSWSASIVVLWKFYFLLRRNRDTNRFFSGYESAGKTIGFALLFFGNVGLYYFSEKSVACMLTFLFLAFYCLCFLLCIQPYTDFGALEFFLSGSLNQTLHVFGLRSPYSWLVIIACIVIAGIRYRLEPAHPPGQATCDEVEEVQLEAGLLTKAREDAIQLHRAFEGWGCDAPTIVKILAHRSATQRALIRREYKTKFSEDLDNRLSKELRLSADLKRAVLLWMHDPATRDAVRVRQGLTDNLTLKLNVAIEVICSRTPSQIERLKKVYRPLFGSYLEQDIESHASGDNKKFLLAYVGKSRSEGPEVNKMMVDRDAKALFKDGEYKLGTNEETFIRIFSERSWAHLAAVGAAYRSMFVNSLKKLLLTYVGKSRSEGPEEDATMVDRDAKALFKDGEYKLGTNEETFIRIFSERSWAHLAAVGAAYRSMFVNSLKKAIKNETSLNFKCALLTILQCAENPAKYFAKVLHKAIDGLGTDEKTLSRIIVSRAEIDIQQIKAEYLKKYKKSLSDEVHSVTSGNYRAFLLSLLDW</sequence>
<comment type="caution">
    <text evidence="1">The sequence shown here is derived from an EMBL/GenBank/DDBJ whole genome shotgun (WGS) entry which is preliminary data.</text>
</comment>
<organism evidence="1 2">
    <name type="scientific">Vaccinium darrowii</name>
    <dbReference type="NCBI Taxonomy" id="229202"/>
    <lineage>
        <taxon>Eukaryota</taxon>
        <taxon>Viridiplantae</taxon>
        <taxon>Streptophyta</taxon>
        <taxon>Embryophyta</taxon>
        <taxon>Tracheophyta</taxon>
        <taxon>Spermatophyta</taxon>
        <taxon>Magnoliopsida</taxon>
        <taxon>eudicotyledons</taxon>
        <taxon>Gunneridae</taxon>
        <taxon>Pentapetalae</taxon>
        <taxon>asterids</taxon>
        <taxon>Ericales</taxon>
        <taxon>Ericaceae</taxon>
        <taxon>Vaccinioideae</taxon>
        <taxon>Vaccinieae</taxon>
        <taxon>Vaccinium</taxon>
    </lineage>
</organism>
<dbReference type="EMBL" id="CM037158">
    <property type="protein sequence ID" value="KAH7850662.1"/>
    <property type="molecule type" value="Genomic_DNA"/>
</dbReference>
<evidence type="ECO:0000313" key="2">
    <source>
        <dbReference type="Proteomes" id="UP000828048"/>
    </source>
</evidence>
<evidence type="ECO:0000313" key="1">
    <source>
        <dbReference type="EMBL" id="KAH7850662.1"/>
    </source>
</evidence>
<keyword evidence="2" id="KW-1185">Reference proteome</keyword>
<reference evidence="1 2" key="1">
    <citation type="journal article" date="2021" name="Hortic Res">
        <title>High-quality reference genome and annotation aids understanding of berry development for evergreen blueberry (Vaccinium darrowii).</title>
        <authorList>
            <person name="Yu J."/>
            <person name="Hulse-Kemp A.M."/>
            <person name="Babiker E."/>
            <person name="Staton M."/>
        </authorList>
    </citation>
    <scope>NUCLEOTIDE SEQUENCE [LARGE SCALE GENOMIC DNA]</scope>
    <source>
        <strain evidence="2">cv. NJ 8807/NJ 8810</strain>
        <tissue evidence="1">Young leaf</tissue>
    </source>
</reference>
<accession>A0ACB7YC02</accession>
<name>A0ACB7YC02_9ERIC</name>
<dbReference type="Proteomes" id="UP000828048">
    <property type="component" value="Chromosome 8"/>
</dbReference>
<gene>
    <name evidence="1" type="ORF">Vadar_001141</name>
</gene>
<proteinExistence type="predicted"/>
<protein>
    <submittedName>
        <fullName evidence="1">Uncharacterized protein</fullName>
    </submittedName>
</protein>